<name>A0ABU0EZ19_9PSEU</name>
<dbReference type="EMBL" id="JAUSUT010000001">
    <property type="protein sequence ID" value="MDQ0380393.1"/>
    <property type="molecule type" value="Genomic_DNA"/>
</dbReference>
<protein>
    <submittedName>
        <fullName evidence="1">Uncharacterized protein</fullName>
    </submittedName>
</protein>
<organism evidence="1 2">
    <name type="scientific">Amycolatopsis thermophila</name>
    <dbReference type="NCBI Taxonomy" id="206084"/>
    <lineage>
        <taxon>Bacteria</taxon>
        <taxon>Bacillati</taxon>
        <taxon>Actinomycetota</taxon>
        <taxon>Actinomycetes</taxon>
        <taxon>Pseudonocardiales</taxon>
        <taxon>Pseudonocardiaceae</taxon>
        <taxon>Amycolatopsis</taxon>
    </lineage>
</organism>
<comment type="caution">
    <text evidence="1">The sequence shown here is derived from an EMBL/GenBank/DDBJ whole genome shotgun (WGS) entry which is preliminary data.</text>
</comment>
<evidence type="ECO:0000313" key="2">
    <source>
        <dbReference type="Proteomes" id="UP001229651"/>
    </source>
</evidence>
<gene>
    <name evidence="1" type="ORF">FB470_004387</name>
</gene>
<reference evidence="1 2" key="1">
    <citation type="submission" date="2023-07" db="EMBL/GenBank/DDBJ databases">
        <title>Sequencing the genomes of 1000 actinobacteria strains.</title>
        <authorList>
            <person name="Klenk H.-P."/>
        </authorList>
    </citation>
    <scope>NUCLEOTIDE SEQUENCE [LARGE SCALE GENOMIC DNA]</scope>
    <source>
        <strain evidence="1 2">DSM 45805</strain>
    </source>
</reference>
<keyword evidence="2" id="KW-1185">Reference proteome</keyword>
<proteinExistence type="predicted"/>
<accession>A0ABU0EZ19</accession>
<dbReference type="Proteomes" id="UP001229651">
    <property type="component" value="Unassembled WGS sequence"/>
</dbReference>
<evidence type="ECO:0000313" key="1">
    <source>
        <dbReference type="EMBL" id="MDQ0380393.1"/>
    </source>
</evidence>
<sequence length="29" mass="3143">MRHSLGQARFANALAGARYETAEPGDEHS</sequence>